<dbReference type="PANTHER" id="PTHR45266">
    <property type="entry name" value="OXALOACETATE DECARBOXYLASE ALPHA CHAIN"/>
    <property type="match status" value="1"/>
</dbReference>
<dbReference type="InterPro" id="IPR001249">
    <property type="entry name" value="AcCoA_biotinCC"/>
</dbReference>
<keyword evidence="4" id="KW-0276">Fatty acid metabolism</keyword>
<feature type="domain" description="Lipoyl-binding" evidence="8">
    <location>
        <begin position="72"/>
        <end position="148"/>
    </location>
</feature>
<keyword evidence="3" id="KW-0444">Lipid biosynthesis</keyword>
<dbReference type="GO" id="GO:0006633">
    <property type="term" value="P:fatty acid biosynthetic process"/>
    <property type="evidence" value="ECO:0007669"/>
    <property type="project" value="UniProtKB-UniPathway"/>
</dbReference>
<keyword evidence="6" id="KW-0275">Fatty acid biosynthesis</keyword>
<organism evidence="9">
    <name type="scientific">marine sediment metagenome</name>
    <dbReference type="NCBI Taxonomy" id="412755"/>
    <lineage>
        <taxon>unclassified sequences</taxon>
        <taxon>metagenomes</taxon>
        <taxon>ecological metagenomes</taxon>
    </lineage>
</organism>
<dbReference type="AlphaFoldDB" id="A0A0F9QQV3"/>
<keyword evidence="7" id="KW-0092">Biotin</keyword>
<dbReference type="UniPathway" id="UPA00094"/>
<dbReference type="CDD" id="cd06850">
    <property type="entry name" value="biotinyl_domain"/>
    <property type="match status" value="1"/>
</dbReference>
<proteinExistence type="predicted"/>
<name>A0A0F9QQV3_9ZZZZ</name>
<dbReference type="Pfam" id="PF00364">
    <property type="entry name" value="Biotin_lipoyl"/>
    <property type="match status" value="1"/>
</dbReference>
<dbReference type="InterPro" id="IPR001882">
    <property type="entry name" value="Biotin_BS"/>
</dbReference>
<gene>
    <name evidence="9" type="ORF">LCGC14_0984790</name>
</gene>
<dbReference type="PROSITE" id="PS00188">
    <property type="entry name" value="BIOTIN"/>
    <property type="match status" value="1"/>
</dbReference>
<dbReference type="GO" id="GO:0003989">
    <property type="term" value="F:acetyl-CoA carboxylase activity"/>
    <property type="evidence" value="ECO:0007669"/>
    <property type="project" value="InterPro"/>
</dbReference>
<sequence length="151" mass="17371">MDLKQLKKVIKIFESSSLSELEIEEGKTRFRLTKGKEEKGAVAERKTVSIIEDKRIEEKERKRKKEKEGKQFFSVNSPLVGTFYRSPSPEEEPFAETGDRVEVGDTLCIIEAMKVMNEITSDVEGKIKEIMVKNGHPVEYDQELFLIEEGE</sequence>
<evidence type="ECO:0000259" key="8">
    <source>
        <dbReference type="PROSITE" id="PS50968"/>
    </source>
</evidence>
<protein>
    <recommendedName>
        <fullName evidence="2">Biotin carboxyl carrier protein of acetyl-CoA carboxylase</fullName>
    </recommendedName>
</protein>
<dbReference type="InterPro" id="IPR000089">
    <property type="entry name" value="Biotin_lipoyl"/>
</dbReference>
<evidence type="ECO:0000256" key="6">
    <source>
        <dbReference type="ARBA" id="ARBA00023160"/>
    </source>
</evidence>
<dbReference type="NCBIfam" id="TIGR00531">
    <property type="entry name" value="BCCP"/>
    <property type="match status" value="1"/>
</dbReference>
<dbReference type="Gene3D" id="2.40.50.100">
    <property type="match status" value="1"/>
</dbReference>
<dbReference type="PANTHER" id="PTHR45266:SF3">
    <property type="entry name" value="OXALOACETATE DECARBOXYLASE ALPHA CHAIN"/>
    <property type="match status" value="1"/>
</dbReference>
<dbReference type="SUPFAM" id="SSF51230">
    <property type="entry name" value="Single hybrid motif"/>
    <property type="match status" value="1"/>
</dbReference>
<reference evidence="9" key="1">
    <citation type="journal article" date="2015" name="Nature">
        <title>Complex archaea that bridge the gap between prokaryotes and eukaryotes.</title>
        <authorList>
            <person name="Spang A."/>
            <person name="Saw J.H."/>
            <person name="Jorgensen S.L."/>
            <person name="Zaremba-Niedzwiedzka K."/>
            <person name="Martijn J."/>
            <person name="Lind A.E."/>
            <person name="van Eijk R."/>
            <person name="Schleper C."/>
            <person name="Guy L."/>
            <person name="Ettema T.J."/>
        </authorList>
    </citation>
    <scope>NUCLEOTIDE SEQUENCE</scope>
</reference>
<dbReference type="InterPro" id="IPR050709">
    <property type="entry name" value="Biotin_Carboxyl_Carrier/Decarb"/>
</dbReference>
<dbReference type="PRINTS" id="PR01071">
    <property type="entry name" value="ACOABIOTINCC"/>
</dbReference>
<evidence type="ECO:0000256" key="2">
    <source>
        <dbReference type="ARBA" id="ARBA00017562"/>
    </source>
</evidence>
<evidence type="ECO:0000256" key="4">
    <source>
        <dbReference type="ARBA" id="ARBA00022832"/>
    </source>
</evidence>
<evidence type="ECO:0000256" key="3">
    <source>
        <dbReference type="ARBA" id="ARBA00022516"/>
    </source>
</evidence>
<dbReference type="FunFam" id="2.40.50.100:FF:000003">
    <property type="entry name" value="Acetyl-CoA carboxylase biotin carboxyl carrier protein"/>
    <property type="match status" value="1"/>
</dbReference>
<keyword evidence="5" id="KW-0443">Lipid metabolism</keyword>
<dbReference type="EMBL" id="LAZR01003700">
    <property type="protein sequence ID" value="KKN15561.1"/>
    <property type="molecule type" value="Genomic_DNA"/>
</dbReference>
<comment type="pathway">
    <text evidence="1">Lipid metabolism; fatty acid biosynthesis.</text>
</comment>
<dbReference type="GO" id="GO:0009317">
    <property type="term" value="C:acetyl-CoA carboxylase complex"/>
    <property type="evidence" value="ECO:0007669"/>
    <property type="project" value="InterPro"/>
</dbReference>
<evidence type="ECO:0000256" key="1">
    <source>
        <dbReference type="ARBA" id="ARBA00005194"/>
    </source>
</evidence>
<dbReference type="InterPro" id="IPR011053">
    <property type="entry name" value="Single_hybrid_motif"/>
</dbReference>
<dbReference type="PROSITE" id="PS50968">
    <property type="entry name" value="BIOTINYL_LIPOYL"/>
    <property type="match status" value="1"/>
</dbReference>
<evidence type="ECO:0000256" key="5">
    <source>
        <dbReference type="ARBA" id="ARBA00023098"/>
    </source>
</evidence>
<evidence type="ECO:0000256" key="7">
    <source>
        <dbReference type="ARBA" id="ARBA00023267"/>
    </source>
</evidence>
<comment type="caution">
    <text evidence="9">The sequence shown here is derived from an EMBL/GenBank/DDBJ whole genome shotgun (WGS) entry which is preliminary data.</text>
</comment>
<accession>A0A0F9QQV3</accession>
<evidence type="ECO:0000313" key="9">
    <source>
        <dbReference type="EMBL" id="KKN15561.1"/>
    </source>
</evidence>